<accession>A0ABD2PGH1</accession>
<evidence type="ECO:0000256" key="3">
    <source>
        <dbReference type="ARBA" id="ARBA00022837"/>
    </source>
</evidence>
<dbReference type="Pfam" id="PF13499">
    <property type="entry name" value="EF-hand_7"/>
    <property type="match status" value="1"/>
</dbReference>
<dbReference type="PROSITE" id="PS50222">
    <property type="entry name" value="EF_HAND_2"/>
    <property type="match status" value="2"/>
</dbReference>
<dbReference type="InterPro" id="IPR028846">
    <property type="entry name" value="Recoverin"/>
</dbReference>
<dbReference type="PRINTS" id="PR00450">
    <property type="entry name" value="RECOVERIN"/>
</dbReference>
<dbReference type="SMART" id="SM00054">
    <property type="entry name" value="EFh"/>
    <property type="match status" value="3"/>
</dbReference>
<evidence type="ECO:0000313" key="6">
    <source>
        <dbReference type="Proteomes" id="UP001516400"/>
    </source>
</evidence>
<evidence type="ECO:0000256" key="1">
    <source>
        <dbReference type="ARBA" id="ARBA00022723"/>
    </source>
</evidence>
<dbReference type="InterPro" id="IPR018247">
    <property type="entry name" value="EF_Hand_1_Ca_BS"/>
</dbReference>
<dbReference type="CDD" id="cd00051">
    <property type="entry name" value="EFh"/>
    <property type="match status" value="1"/>
</dbReference>
<proteinExistence type="predicted"/>
<keyword evidence="1" id="KW-0479">Metal-binding</keyword>
<gene>
    <name evidence="5" type="ORF">HHI36_023485</name>
</gene>
<dbReference type="PANTHER" id="PTHR23055">
    <property type="entry name" value="CALCIUM BINDING PROTEINS"/>
    <property type="match status" value="1"/>
</dbReference>
<evidence type="ECO:0000313" key="5">
    <source>
        <dbReference type="EMBL" id="KAL3290119.1"/>
    </source>
</evidence>
<dbReference type="GO" id="GO:0046872">
    <property type="term" value="F:metal ion binding"/>
    <property type="evidence" value="ECO:0007669"/>
    <property type="project" value="UniProtKB-KW"/>
</dbReference>
<dbReference type="EMBL" id="JABFTP020000186">
    <property type="protein sequence ID" value="KAL3290119.1"/>
    <property type="molecule type" value="Genomic_DNA"/>
</dbReference>
<evidence type="ECO:0000256" key="2">
    <source>
        <dbReference type="ARBA" id="ARBA00022737"/>
    </source>
</evidence>
<sequence>MLMDRIFCVWDKTNSGLISLESWFSGLNLFLRGSFDTQIEFCFAVYDINADGYITKEEMFQLLKNCLIKHPQEEDPEESVKDLVDIVMRKLDKDKDGKVSLEDYKGTVAEEPLLLQAFGTCLPSERAKETFLSTMK</sequence>
<feature type="domain" description="EF-hand" evidence="4">
    <location>
        <begin position="34"/>
        <end position="69"/>
    </location>
</feature>
<comment type="caution">
    <text evidence="5">The sequence shown here is derived from an EMBL/GenBank/DDBJ whole genome shotgun (WGS) entry which is preliminary data.</text>
</comment>
<dbReference type="Gene3D" id="1.10.238.10">
    <property type="entry name" value="EF-hand"/>
    <property type="match status" value="1"/>
</dbReference>
<organism evidence="5 6">
    <name type="scientific">Cryptolaemus montrouzieri</name>
    <dbReference type="NCBI Taxonomy" id="559131"/>
    <lineage>
        <taxon>Eukaryota</taxon>
        <taxon>Metazoa</taxon>
        <taxon>Ecdysozoa</taxon>
        <taxon>Arthropoda</taxon>
        <taxon>Hexapoda</taxon>
        <taxon>Insecta</taxon>
        <taxon>Pterygota</taxon>
        <taxon>Neoptera</taxon>
        <taxon>Endopterygota</taxon>
        <taxon>Coleoptera</taxon>
        <taxon>Polyphaga</taxon>
        <taxon>Cucujiformia</taxon>
        <taxon>Coccinelloidea</taxon>
        <taxon>Coccinellidae</taxon>
        <taxon>Scymninae</taxon>
        <taxon>Scymnini</taxon>
        <taxon>Cryptolaemus</taxon>
    </lineage>
</organism>
<dbReference type="Proteomes" id="UP001516400">
    <property type="component" value="Unassembled WGS sequence"/>
</dbReference>
<dbReference type="SUPFAM" id="SSF47473">
    <property type="entry name" value="EF-hand"/>
    <property type="match status" value="1"/>
</dbReference>
<keyword evidence="6" id="KW-1185">Reference proteome</keyword>
<evidence type="ECO:0000259" key="4">
    <source>
        <dbReference type="PROSITE" id="PS50222"/>
    </source>
</evidence>
<dbReference type="InterPro" id="IPR011992">
    <property type="entry name" value="EF-hand-dom_pair"/>
</dbReference>
<reference evidence="5 6" key="1">
    <citation type="journal article" date="2021" name="BMC Biol.">
        <title>Horizontally acquired antibacterial genes associated with adaptive radiation of ladybird beetles.</title>
        <authorList>
            <person name="Li H.S."/>
            <person name="Tang X.F."/>
            <person name="Huang Y.H."/>
            <person name="Xu Z.Y."/>
            <person name="Chen M.L."/>
            <person name="Du X.Y."/>
            <person name="Qiu B.Y."/>
            <person name="Chen P.T."/>
            <person name="Zhang W."/>
            <person name="Slipinski A."/>
            <person name="Escalona H.E."/>
            <person name="Waterhouse R.M."/>
            <person name="Zwick A."/>
            <person name="Pang H."/>
        </authorList>
    </citation>
    <scope>NUCLEOTIDE SEQUENCE [LARGE SCALE GENOMIC DNA]</scope>
    <source>
        <strain evidence="5">SYSU2018</strain>
    </source>
</reference>
<dbReference type="AlphaFoldDB" id="A0ABD2PGH1"/>
<protein>
    <recommendedName>
        <fullName evidence="4">EF-hand domain-containing protein</fullName>
    </recommendedName>
</protein>
<dbReference type="PANTHER" id="PTHR23055:SF60">
    <property type="entry name" value="CALAXIN"/>
    <property type="match status" value="1"/>
</dbReference>
<keyword evidence="2" id="KW-0677">Repeat</keyword>
<name>A0ABD2PGH1_9CUCU</name>
<dbReference type="PROSITE" id="PS00018">
    <property type="entry name" value="EF_HAND_1"/>
    <property type="match status" value="2"/>
</dbReference>
<feature type="domain" description="EF-hand" evidence="4">
    <location>
        <begin position="79"/>
        <end position="114"/>
    </location>
</feature>
<dbReference type="InterPro" id="IPR002048">
    <property type="entry name" value="EF_hand_dom"/>
</dbReference>
<keyword evidence="3" id="KW-0106">Calcium</keyword>